<evidence type="ECO:0000256" key="1">
    <source>
        <dbReference type="SAM" id="SignalP"/>
    </source>
</evidence>
<feature type="signal peptide" evidence="1">
    <location>
        <begin position="1"/>
        <end position="22"/>
    </location>
</feature>
<keyword evidence="4" id="KW-1185">Reference proteome</keyword>
<feature type="domain" description="EB" evidence="2">
    <location>
        <begin position="253"/>
        <end position="307"/>
    </location>
</feature>
<evidence type="ECO:0000313" key="3">
    <source>
        <dbReference type="EMBL" id="CAG9860994.1"/>
    </source>
</evidence>
<feature type="domain" description="EB" evidence="2">
    <location>
        <begin position="84"/>
        <end position="130"/>
    </location>
</feature>
<dbReference type="Pfam" id="PF01683">
    <property type="entry name" value="EB"/>
    <property type="match status" value="2"/>
</dbReference>
<dbReference type="AlphaFoldDB" id="A0A9N9XNH6"/>
<gene>
    <name evidence="3" type="ORF">PHYEVI_LOCUS7341</name>
</gene>
<dbReference type="EMBL" id="OU900097">
    <property type="protein sequence ID" value="CAG9860994.1"/>
    <property type="molecule type" value="Genomic_DNA"/>
</dbReference>
<sequence>MRAFNKHLLFAILCVFITSVVCQQETDFSLRQSNLISYSKCRVDKDCLNISNNSFCFDNDAEKIGRCKCRDGFDMISRDKSHFDCLAAAGYGQPCEKNMQCQLILTEIAECHLGICQCKEGAHLYKDGRCYLGVLLDDFCQSDANCWLQGDKFGNCVFGRCTCKFDKEVPNEDKTDCITGKKLGELCNSDAECSITYNTQCRVKCQCAPDFVLSRDQTRCLRAATQFTDICEENDQCSAFLEGSICANETCTCEKGYHGYGNRCVKTVALKGSCASLDECILDERDSNALGCVDGTCECLKGVVNETLGCNRGELITFSYSVAVCSVMLHRFFNFL</sequence>
<evidence type="ECO:0000313" key="4">
    <source>
        <dbReference type="Proteomes" id="UP001153712"/>
    </source>
</evidence>
<reference evidence="3" key="1">
    <citation type="submission" date="2022-01" db="EMBL/GenBank/DDBJ databases">
        <authorList>
            <person name="King R."/>
        </authorList>
    </citation>
    <scope>NUCLEOTIDE SEQUENCE</scope>
</reference>
<dbReference type="PANTHER" id="PTHR39069">
    <property type="entry name" value="ECDYSONE-INDUCIBLE GENE E1, ISOFORM A"/>
    <property type="match status" value="1"/>
</dbReference>
<proteinExistence type="predicted"/>
<dbReference type="Proteomes" id="UP001153712">
    <property type="component" value="Chromosome 4"/>
</dbReference>
<accession>A0A9N9XNH6</accession>
<protein>
    <recommendedName>
        <fullName evidence="2">EB domain-containing protein</fullName>
    </recommendedName>
</protein>
<keyword evidence="1" id="KW-0732">Signal</keyword>
<evidence type="ECO:0000259" key="2">
    <source>
        <dbReference type="Pfam" id="PF01683"/>
    </source>
</evidence>
<dbReference type="OrthoDB" id="5912242at2759"/>
<dbReference type="InterPro" id="IPR006149">
    <property type="entry name" value="EB_dom"/>
</dbReference>
<name>A0A9N9XNH6_PHYSR</name>
<feature type="chain" id="PRO_5040448562" description="EB domain-containing protein" evidence="1">
    <location>
        <begin position="23"/>
        <end position="336"/>
    </location>
</feature>
<dbReference type="PANTHER" id="PTHR39069:SF9">
    <property type="entry name" value="EB DOMAIN-CONTAINING PROTEIN"/>
    <property type="match status" value="1"/>
</dbReference>
<organism evidence="3 4">
    <name type="scientific">Phyllotreta striolata</name>
    <name type="common">Striped flea beetle</name>
    <name type="synonym">Crioceris striolata</name>
    <dbReference type="NCBI Taxonomy" id="444603"/>
    <lineage>
        <taxon>Eukaryota</taxon>
        <taxon>Metazoa</taxon>
        <taxon>Ecdysozoa</taxon>
        <taxon>Arthropoda</taxon>
        <taxon>Hexapoda</taxon>
        <taxon>Insecta</taxon>
        <taxon>Pterygota</taxon>
        <taxon>Neoptera</taxon>
        <taxon>Endopterygota</taxon>
        <taxon>Coleoptera</taxon>
        <taxon>Polyphaga</taxon>
        <taxon>Cucujiformia</taxon>
        <taxon>Chrysomeloidea</taxon>
        <taxon>Chrysomelidae</taxon>
        <taxon>Galerucinae</taxon>
        <taxon>Alticini</taxon>
        <taxon>Phyllotreta</taxon>
    </lineage>
</organism>